<dbReference type="Gene3D" id="2.40.50.180">
    <property type="entry name" value="CheA-289, Domain 4"/>
    <property type="match status" value="1"/>
</dbReference>
<dbReference type="Pfam" id="PF01584">
    <property type="entry name" value="CheW"/>
    <property type="match status" value="1"/>
</dbReference>
<reference evidence="2 3" key="1">
    <citation type="submission" date="2020-07" db="EMBL/GenBank/DDBJ databases">
        <title>Huge and variable diversity of episymbiotic CPR bacteria and DPANN archaea in groundwater ecosystems.</title>
        <authorList>
            <person name="He C.Y."/>
            <person name="Keren R."/>
            <person name="Whittaker M."/>
            <person name="Farag I.F."/>
            <person name="Doudna J."/>
            <person name="Cate J.H.D."/>
            <person name="Banfield J.F."/>
        </authorList>
    </citation>
    <scope>NUCLEOTIDE SEQUENCE [LARGE SCALE GENOMIC DNA]</scope>
    <source>
        <strain evidence="2">NC_groundwater_70_Ag_B-0.1um_54_66</strain>
    </source>
</reference>
<dbReference type="GO" id="GO:0005829">
    <property type="term" value="C:cytosol"/>
    <property type="evidence" value="ECO:0007669"/>
    <property type="project" value="TreeGrafter"/>
</dbReference>
<proteinExistence type="predicted"/>
<dbReference type="AlphaFoldDB" id="A0A7T5R223"/>
<dbReference type="PANTHER" id="PTHR22617">
    <property type="entry name" value="CHEMOTAXIS SENSOR HISTIDINE KINASE-RELATED"/>
    <property type="match status" value="1"/>
</dbReference>
<dbReference type="SUPFAM" id="SSF50341">
    <property type="entry name" value="CheW-like"/>
    <property type="match status" value="1"/>
</dbReference>
<dbReference type="InterPro" id="IPR002545">
    <property type="entry name" value="CheW-lke_dom"/>
</dbReference>
<dbReference type="GO" id="GO:0006935">
    <property type="term" value="P:chemotaxis"/>
    <property type="evidence" value="ECO:0007669"/>
    <property type="project" value="InterPro"/>
</dbReference>
<sequence length="155" mass="16856">MDAQKNDVTQILTFSLGDQLFGINVLSVQDVLGAQKITNVTVADDAVAGVLNLRGRIVTVVDVRKPLHVNPDHNRADFMNIVVEHKGELFSLQIDSVGDVLSLNCVDLDDPPATMDHVWKNVSSGIYKLDGKLLVVLDIGMLLNAIGRSDKKQAI</sequence>
<dbReference type="InterPro" id="IPR039315">
    <property type="entry name" value="CheW"/>
</dbReference>
<evidence type="ECO:0000259" key="1">
    <source>
        <dbReference type="PROSITE" id="PS50851"/>
    </source>
</evidence>
<dbReference type="Proteomes" id="UP000595362">
    <property type="component" value="Chromosome"/>
</dbReference>
<evidence type="ECO:0000313" key="3">
    <source>
        <dbReference type="Proteomes" id="UP000595362"/>
    </source>
</evidence>
<organism evidence="2 3">
    <name type="scientific">Micavibrio aeruginosavorus</name>
    <dbReference type="NCBI Taxonomy" id="349221"/>
    <lineage>
        <taxon>Bacteria</taxon>
        <taxon>Pseudomonadati</taxon>
        <taxon>Bdellovibrionota</taxon>
        <taxon>Bdellovibrionia</taxon>
        <taxon>Bdellovibrionales</taxon>
        <taxon>Pseudobdellovibrionaceae</taxon>
        <taxon>Micavibrio</taxon>
    </lineage>
</organism>
<dbReference type="PROSITE" id="PS50851">
    <property type="entry name" value="CHEW"/>
    <property type="match status" value="1"/>
</dbReference>
<feature type="domain" description="CheW-like" evidence="1">
    <location>
        <begin position="8"/>
        <end position="148"/>
    </location>
</feature>
<dbReference type="InterPro" id="IPR036061">
    <property type="entry name" value="CheW-like_dom_sf"/>
</dbReference>
<dbReference type="PANTHER" id="PTHR22617:SF23">
    <property type="entry name" value="CHEMOTAXIS PROTEIN CHEW"/>
    <property type="match status" value="1"/>
</dbReference>
<accession>A0A7T5R223</accession>
<dbReference type="Gene3D" id="2.30.30.40">
    <property type="entry name" value="SH3 Domains"/>
    <property type="match status" value="1"/>
</dbReference>
<name>A0A7T5R223_9BACT</name>
<gene>
    <name evidence="2" type="ORF">HYS17_11730</name>
</gene>
<dbReference type="EMBL" id="CP066681">
    <property type="protein sequence ID" value="QQG36140.1"/>
    <property type="molecule type" value="Genomic_DNA"/>
</dbReference>
<protein>
    <submittedName>
        <fullName evidence="2">Chemotaxis protein CheW</fullName>
    </submittedName>
</protein>
<dbReference type="GO" id="GO:0007165">
    <property type="term" value="P:signal transduction"/>
    <property type="evidence" value="ECO:0007669"/>
    <property type="project" value="InterPro"/>
</dbReference>
<evidence type="ECO:0000313" key="2">
    <source>
        <dbReference type="EMBL" id="QQG36140.1"/>
    </source>
</evidence>
<dbReference type="SMART" id="SM00260">
    <property type="entry name" value="CheW"/>
    <property type="match status" value="1"/>
</dbReference>